<organism evidence="4 7">
    <name type="scientific">Antrihabitans spumae</name>
    <dbReference type="NCBI Taxonomy" id="3373370"/>
    <lineage>
        <taxon>Bacteria</taxon>
        <taxon>Bacillati</taxon>
        <taxon>Actinomycetota</taxon>
        <taxon>Actinomycetes</taxon>
        <taxon>Mycobacteriales</taxon>
        <taxon>Nocardiaceae</taxon>
        <taxon>Antrihabitans</taxon>
    </lineage>
</organism>
<keyword evidence="2" id="KW-0808">Transferase</keyword>
<comment type="caution">
    <text evidence="4">The sequence shown here is derived from an EMBL/GenBank/DDBJ whole genome shotgun (WGS) entry which is preliminary data.</text>
</comment>
<protein>
    <recommendedName>
        <fullName evidence="3">Cyclodipeptide synthase</fullName>
    </recommendedName>
</protein>
<dbReference type="Proteomes" id="UP001609176">
    <property type="component" value="Unassembled WGS sequence"/>
</dbReference>
<dbReference type="EMBL" id="JBIMSN010000012">
    <property type="protein sequence ID" value="MFH5227581.1"/>
    <property type="molecule type" value="Genomic_DNA"/>
</dbReference>
<evidence type="ECO:0000313" key="5">
    <source>
        <dbReference type="EMBL" id="MFH5245447.1"/>
    </source>
</evidence>
<evidence type="ECO:0000313" key="6">
    <source>
        <dbReference type="Proteomes" id="UP001609176"/>
    </source>
</evidence>
<dbReference type="InterPro" id="IPR030903">
    <property type="entry name" value="CDPS"/>
</dbReference>
<dbReference type="Pfam" id="PF16715">
    <property type="entry name" value="CDPS"/>
    <property type="match status" value="1"/>
</dbReference>
<dbReference type="RefSeq" id="WP_395126259.1">
    <property type="nucleotide sequence ID" value="NZ_JBIMSN010000012.1"/>
</dbReference>
<evidence type="ECO:0000256" key="2">
    <source>
        <dbReference type="ARBA" id="ARBA00022679"/>
    </source>
</evidence>
<sequence>MVLRRRVRDPPKGPPLPFQVQPLSLHCHAPLTARAHVCFGISPFNSFFTTERIARPGALGLGRRAFLRAGPTGGLHAPGR</sequence>
<dbReference type="InterPro" id="IPR038622">
    <property type="entry name" value="CDPS_sf"/>
</dbReference>
<keyword evidence="7" id="KW-1185">Reference proteome</keyword>
<accession>A0ABW7JYV9</accession>
<evidence type="ECO:0000256" key="3">
    <source>
        <dbReference type="ARBA" id="ARBA00030771"/>
    </source>
</evidence>
<reference evidence="6 7" key="1">
    <citation type="submission" date="2024-10" db="EMBL/GenBank/DDBJ databases">
        <authorList>
            <person name="Riesco R."/>
        </authorList>
    </citation>
    <scope>NUCLEOTIDE SEQUENCE [LARGE SCALE GENOMIC DNA]</scope>
    <source>
        <strain evidence="5 6">NCIMB 15448</strain>
        <strain evidence="4 7">NCIMB 15450</strain>
    </source>
</reference>
<proteinExistence type="inferred from homology"/>
<gene>
    <name evidence="5" type="ORF">ACHIPV_26755</name>
    <name evidence="4" type="ORF">ACHIRB_03115</name>
</gene>
<evidence type="ECO:0000313" key="7">
    <source>
        <dbReference type="Proteomes" id="UP001609219"/>
    </source>
</evidence>
<dbReference type="Gene3D" id="3.40.50.11710">
    <property type="entry name" value="Cyclodipeptide synthase"/>
    <property type="match status" value="1"/>
</dbReference>
<dbReference type="EMBL" id="JBIMSP010000076">
    <property type="protein sequence ID" value="MFH5245447.1"/>
    <property type="molecule type" value="Genomic_DNA"/>
</dbReference>
<dbReference type="Proteomes" id="UP001609219">
    <property type="component" value="Unassembled WGS sequence"/>
</dbReference>
<evidence type="ECO:0000313" key="4">
    <source>
        <dbReference type="EMBL" id="MFH5227581.1"/>
    </source>
</evidence>
<name>A0ABW7JYV9_9NOCA</name>
<evidence type="ECO:0000256" key="1">
    <source>
        <dbReference type="ARBA" id="ARBA00006034"/>
    </source>
</evidence>
<comment type="similarity">
    <text evidence="1">Belongs to the CDPS family.</text>
</comment>